<keyword evidence="4" id="KW-0489">Methyltransferase</keyword>
<dbReference type="InterPro" id="IPR036217">
    <property type="entry name" value="MethylDNA_cys_MeTrfase_DNAb"/>
</dbReference>
<sequence length="125" mass="14496">MTSRMDHFRQQVYYWVKKIPKGKVTSYGAIAKLAGFPRHARHVSKALGSAPDRKSLPWQRVIGADGKIAFHPDSDHYALQQTLLQKEGIRVINGKVDMKRFSWESPLQQSEHQTENNMRAEEFFR</sequence>
<evidence type="ECO:0000256" key="2">
    <source>
        <dbReference type="SAM" id="MobiDB-lite"/>
    </source>
</evidence>
<dbReference type="PANTHER" id="PTHR42942:SF1">
    <property type="entry name" value="ALKYLTRANSFERASE-LIKE PROTEIN 1"/>
    <property type="match status" value="1"/>
</dbReference>
<accession>A0A1B3BD06</accession>
<evidence type="ECO:0000313" key="4">
    <source>
        <dbReference type="EMBL" id="AOE50633.1"/>
    </source>
</evidence>
<feature type="compositionally biased region" description="Basic and acidic residues" evidence="2">
    <location>
        <begin position="112"/>
        <end position="125"/>
    </location>
</feature>
<feature type="region of interest" description="Disordered" evidence="2">
    <location>
        <begin position="104"/>
        <end position="125"/>
    </location>
</feature>
<proteinExistence type="predicted"/>
<dbReference type="AlphaFoldDB" id="A0A1B3BD06"/>
<dbReference type="CDD" id="cd06445">
    <property type="entry name" value="ATase"/>
    <property type="match status" value="1"/>
</dbReference>
<dbReference type="KEGG" id="ksd:KS2013_1924"/>
<keyword evidence="1" id="KW-0227">DNA damage</keyword>
<organism evidence="4 5">
    <name type="scientific">Kangiella sediminilitoris</name>
    <dbReference type="NCBI Taxonomy" id="1144748"/>
    <lineage>
        <taxon>Bacteria</taxon>
        <taxon>Pseudomonadati</taxon>
        <taxon>Pseudomonadota</taxon>
        <taxon>Gammaproteobacteria</taxon>
        <taxon>Kangiellales</taxon>
        <taxon>Kangiellaceae</taxon>
        <taxon>Kangiella</taxon>
    </lineage>
</organism>
<reference evidence="5" key="1">
    <citation type="submission" date="2015-08" db="EMBL/GenBank/DDBJ databases">
        <authorList>
            <person name="Kim K.M."/>
        </authorList>
    </citation>
    <scope>NUCLEOTIDE SEQUENCE [LARGE SCALE GENOMIC DNA]</scope>
    <source>
        <strain evidence="5">KCTC 23892</strain>
    </source>
</reference>
<gene>
    <name evidence="4" type="ORF">KS2013_1924</name>
</gene>
<keyword evidence="4" id="KW-0808">Transferase</keyword>
<evidence type="ECO:0000259" key="3">
    <source>
        <dbReference type="Pfam" id="PF01035"/>
    </source>
</evidence>
<evidence type="ECO:0000256" key="1">
    <source>
        <dbReference type="ARBA" id="ARBA00022763"/>
    </source>
</evidence>
<dbReference type="GO" id="GO:0008168">
    <property type="term" value="F:methyltransferase activity"/>
    <property type="evidence" value="ECO:0007669"/>
    <property type="project" value="UniProtKB-KW"/>
</dbReference>
<dbReference type="InterPro" id="IPR052520">
    <property type="entry name" value="ATL_DNA_repair"/>
</dbReference>
<evidence type="ECO:0000313" key="5">
    <source>
        <dbReference type="Proteomes" id="UP000094147"/>
    </source>
</evidence>
<dbReference type="InterPro" id="IPR036388">
    <property type="entry name" value="WH-like_DNA-bd_sf"/>
</dbReference>
<protein>
    <submittedName>
        <fullName evidence="4">Methylated-DNA-(Protein)-cysteine S-methyltransferase DNA binding</fullName>
    </submittedName>
</protein>
<dbReference type="SUPFAM" id="SSF46767">
    <property type="entry name" value="Methylated DNA-protein cysteine methyltransferase, C-terminal domain"/>
    <property type="match status" value="1"/>
</dbReference>
<dbReference type="GO" id="GO:0006281">
    <property type="term" value="P:DNA repair"/>
    <property type="evidence" value="ECO:0007669"/>
    <property type="project" value="InterPro"/>
</dbReference>
<dbReference type="Pfam" id="PF01035">
    <property type="entry name" value="DNA_binding_1"/>
    <property type="match status" value="1"/>
</dbReference>
<dbReference type="GO" id="GO:0032259">
    <property type="term" value="P:methylation"/>
    <property type="evidence" value="ECO:0007669"/>
    <property type="project" value="UniProtKB-KW"/>
</dbReference>
<name>A0A1B3BD06_9GAMM</name>
<feature type="domain" description="Methylated-DNA-[protein]-cysteine S-methyltransferase DNA binding" evidence="3">
    <location>
        <begin position="8"/>
        <end position="89"/>
    </location>
</feature>
<dbReference type="NCBIfam" id="TIGR00589">
    <property type="entry name" value="ogt"/>
    <property type="match status" value="1"/>
</dbReference>
<keyword evidence="5" id="KW-1185">Reference proteome</keyword>
<dbReference type="EMBL" id="CP012418">
    <property type="protein sequence ID" value="AOE50633.1"/>
    <property type="molecule type" value="Genomic_DNA"/>
</dbReference>
<dbReference type="Proteomes" id="UP000094147">
    <property type="component" value="Chromosome"/>
</dbReference>
<dbReference type="Gene3D" id="1.10.10.10">
    <property type="entry name" value="Winged helix-like DNA-binding domain superfamily/Winged helix DNA-binding domain"/>
    <property type="match status" value="1"/>
</dbReference>
<dbReference type="PANTHER" id="PTHR42942">
    <property type="entry name" value="6-O-METHYLGUANINE DNA METHYLTRANSFERASE"/>
    <property type="match status" value="1"/>
</dbReference>
<dbReference type="RefSeq" id="WP_068993173.1">
    <property type="nucleotide sequence ID" value="NZ_CP012418.1"/>
</dbReference>
<dbReference type="OrthoDB" id="9132167at2"/>
<dbReference type="InterPro" id="IPR014048">
    <property type="entry name" value="MethylDNA_cys_MeTrfase_DNA-bd"/>
</dbReference>